<feature type="region of interest" description="Disordered" evidence="1">
    <location>
        <begin position="235"/>
        <end position="386"/>
    </location>
</feature>
<feature type="compositionally biased region" description="Basic and acidic residues" evidence="1">
    <location>
        <begin position="240"/>
        <end position="262"/>
    </location>
</feature>
<reference evidence="4 5" key="1">
    <citation type="submission" date="2017-11" db="EMBL/GenBank/DDBJ databases">
        <title>The genome of Rhizophagus clarus HR1 reveals common genetic basis of auxotrophy among arbuscular mycorrhizal fungi.</title>
        <authorList>
            <person name="Kobayashi Y."/>
        </authorList>
    </citation>
    <scope>NUCLEOTIDE SEQUENCE [LARGE SCALE GENOMIC DNA]</scope>
    <source>
        <strain evidence="4 5">HR1</strain>
    </source>
</reference>
<keyword evidence="2" id="KW-0472">Membrane</keyword>
<evidence type="ECO:0000256" key="1">
    <source>
        <dbReference type="SAM" id="MobiDB-lite"/>
    </source>
</evidence>
<evidence type="ECO:0000313" key="5">
    <source>
        <dbReference type="Proteomes" id="UP000247702"/>
    </source>
</evidence>
<feature type="signal peptide" evidence="3">
    <location>
        <begin position="1"/>
        <end position="28"/>
    </location>
</feature>
<dbReference type="EMBL" id="BEXD01000634">
    <property type="protein sequence ID" value="GBB89026.1"/>
    <property type="molecule type" value="Genomic_DNA"/>
</dbReference>
<keyword evidence="5" id="KW-1185">Reference proteome</keyword>
<comment type="caution">
    <text evidence="4">The sequence shown here is derived from an EMBL/GenBank/DDBJ whole genome shotgun (WGS) entry which is preliminary data.</text>
</comment>
<evidence type="ECO:0000313" key="4">
    <source>
        <dbReference type="EMBL" id="GBB89026.1"/>
    </source>
</evidence>
<accession>A0A2Z6R892</accession>
<feature type="compositionally biased region" description="Polar residues" evidence="1">
    <location>
        <begin position="356"/>
        <end position="382"/>
    </location>
</feature>
<feature type="chain" id="PRO_5016241085" evidence="3">
    <location>
        <begin position="29"/>
        <end position="451"/>
    </location>
</feature>
<evidence type="ECO:0000256" key="3">
    <source>
        <dbReference type="SAM" id="SignalP"/>
    </source>
</evidence>
<keyword evidence="2" id="KW-1133">Transmembrane helix</keyword>
<organism evidence="4 5">
    <name type="scientific">Rhizophagus clarus</name>
    <dbReference type="NCBI Taxonomy" id="94130"/>
    <lineage>
        <taxon>Eukaryota</taxon>
        <taxon>Fungi</taxon>
        <taxon>Fungi incertae sedis</taxon>
        <taxon>Mucoromycota</taxon>
        <taxon>Glomeromycotina</taxon>
        <taxon>Glomeromycetes</taxon>
        <taxon>Glomerales</taxon>
        <taxon>Glomeraceae</taxon>
        <taxon>Rhizophagus</taxon>
    </lineage>
</organism>
<gene>
    <name evidence="4" type="ORF">RclHR1_15690001</name>
</gene>
<feature type="compositionally biased region" description="Pro residues" evidence="1">
    <location>
        <begin position="309"/>
        <end position="321"/>
    </location>
</feature>
<keyword evidence="3" id="KW-0732">Signal</keyword>
<feature type="compositionally biased region" description="Low complexity" evidence="1">
    <location>
        <begin position="263"/>
        <end position="308"/>
    </location>
</feature>
<protein>
    <submittedName>
        <fullName evidence="4">Uncharacterized protein</fullName>
    </submittedName>
</protein>
<sequence>MVINNMRNLTLILVVLALCALFSTNTEATNSLSEKFSKCEKEFWFKSPSHYKKSFKSKCLKENHYKQYEKRHRQHHKCQNKSHDKKFIQSKWQKFSTCRCEAALGELKNAKDSKILTCYQIAKFNKVNGDFIGQLSIFKKKSDKHNYDVAIKFSNIKLSDQKSKIHRSKKSVQISDGHYTVETHLIQGKISKNESMNKISLKRLSPSSIAIIDKDNKKSITLKDDQQVSIPFSKFILNDGDNKNNDENKQETNPKNSQDPKKSPAGPSSNNPPNDSNPSSGSPSSGSPPSGSPSSGSPSSGSPSSGSGSPPPDSGSPPSDSPPTSGDYGSSPPTPGDYGSQNTSDNTDKVDPADPTSANAETSPDSQTGPTNSITSSDQQSGVKKDNGGGAAFSGLVIFSVIVSIGAAFVGYNTYERIKWRRHYRRGQDAAAQLNTSLANVPDYNGYGRAY</sequence>
<name>A0A2Z6R892_9GLOM</name>
<evidence type="ECO:0000256" key="2">
    <source>
        <dbReference type="SAM" id="Phobius"/>
    </source>
</evidence>
<keyword evidence="2" id="KW-0812">Transmembrane</keyword>
<dbReference type="AlphaFoldDB" id="A0A2Z6R892"/>
<feature type="compositionally biased region" description="Low complexity" evidence="1">
    <location>
        <begin position="322"/>
        <end position="331"/>
    </location>
</feature>
<feature type="transmembrane region" description="Helical" evidence="2">
    <location>
        <begin position="391"/>
        <end position="415"/>
    </location>
</feature>
<dbReference type="STRING" id="94130.A0A2Z6R892"/>
<dbReference type="Proteomes" id="UP000247702">
    <property type="component" value="Unassembled WGS sequence"/>
</dbReference>
<proteinExistence type="predicted"/>